<feature type="transmembrane region" description="Helical" evidence="9">
    <location>
        <begin position="185"/>
        <end position="208"/>
    </location>
</feature>
<dbReference type="GO" id="GO:0004930">
    <property type="term" value="F:G protein-coupled receptor activity"/>
    <property type="evidence" value="ECO:0007669"/>
    <property type="project" value="UniProtKB-KW"/>
</dbReference>
<dbReference type="PROSITE" id="PS50262">
    <property type="entry name" value="G_PROTEIN_RECEP_F1_2"/>
    <property type="match status" value="1"/>
</dbReference>
<evidence type="ECO:0000256" key="3">
    <source>
        <dbReference type="ARBA" id="ARBA00022989"/>
    </source>
</evidence>
<evidence type="ECO:0000313" key="12">
    <source>
        <dbReference type="Proteomes" id="UP001474421"/>
    </source>
</evidence>
<dbReference type="EMBL" id="JAOTOJ010000003">
    <property type="protein sequence ID" value="KAK9402930.1"/>
    <property type="molecule type" value="Genomic_DNA"/>
</dbReference>
<dbReference type="InterPro" id="IPR026234">
    <property type="entry name" value="MRGPCRFAMILY"/>
</dbReference>
<keyword evidence="3 9" id="KW-1133">Transmembrane helix</keyword>
<feature type="transmembrane region" description="Helical" evidence="9">
    <location>
        <begin position="154"/>
        <end position="179"/>
    </location>
</feature>
<accession>A0AAW1BME4</accession>
<dbReference type="PRINTS" id="PR00237">
    <property type="entry name" value="GPCRRHODOPSN"/>
</dbReference>
<comment type="caution">
    <text evidence="11">The sequence shown here is derived from an EMBL/GenBank/DDBJ whole genome shotgun (WGS) entry which is preliminary data.</text>
</comment>
<keyword evidence="4" id="KW-0297">G-protein coupled receptor</keyword>
<feature type="compositionally biased region" description="Basic and acidic residues" evidence="8">
    <location>
        <begin position="242"/>
        <end position="253"/>
    </location>
</feature>
<protein>
    <submittedName>
        <fullName evidence="11">Mas1: Proto-oncogene Mas</fullName>
    </submittedName>
</protein>
<evidence type="ECO:0000256" key="7">
    <source>
        <dbReference type="ARBA" id="ARBA00023224"/>
    </source>
</evidence>
<evidence type="ECO:0000259" key="10">
    <source>
        <dbReference type="PROSITE" id="PS50262"/>
    </source>
</evidence>
<feature type="region of interest" description="Disordered" evidence="8">
    <location>
        <begin position="234"/>
        <end position="312"/>
    </location>
</feature>
<evidence type="ECO:0000256" key="6">
    <source>
        <dbReference type="ARBA" id="ARBA00023170"/>
    </source>
</evidence>
<keyword evidence="5 9" id="KW-0472">Membrane</keyword>
<feature type="transmembrane region" description="Helical" evidence="9">
    <location>
        <begin position="119"/>
        <end position="142"/>
    </location>
</feature>
<dbReference type="SUPFAM" id="SSF81321">
    <property type="entry name" value="Family A G protein-coupled receptor-like"/>
    <property type="match status" value="1"/>
</dbReference>
<organism evidence="11 12">
    <name type="scientific">Crotalus adamanteus</name>
    <name type="common">Eastern diamondback rattlesnake</name>
    <dbReference type="NCBI Taxonomy" id="8729"/>
    <lineage>
        <taxon>Eukaryota</taxon>
        <taxon>Metazoa</taxon>
        <taxon>Chordata</taxon>
        <taxon>Craniata</taxon>
        <taxon>Vertebrata</taxon>
        <taxon>Euteleostomi</taxon>
        <taxon>Lepidosauria</taxon>
        <taxon>Squamata</taxon>
        <taxon>Bifurcata</taxon>
        <taxon>Unidentata</taxon>
        <taxon>Episquamata</taxon>
        <taxon>Toxicofera</taxon>
        <taxon>Serpentes</taxon>
        <taxon>Colubroidea</taxon>
        <taxon>Viperidae</taxon>
        <taxon>Crotalinae</taxon>
        <taxon>Crotalus</taxon>
    </lineage>
</organism>
<dbReference type="InterPro" id="IPR000276">
    <property type="entry name" value="GPCR_Rhodpsn"/>
</dbReference>
<feature type="region of interest" description="Disordered" evidence="8">
    <location>
        <begin position="1"/>
        <end position="20"/>
    </location>
</feature>
<evidence type="ECO:0000256" key="5">
    <source>
        <dbReference type="ARBA" id="ARBA00023136"/>
    </source>
</evidence>
<sequence length="312" mass="35191">MQDIGRPLPVEGIEGSGRDSCRVHPQTILDTPELSRSDPEKVNISFRIIENMETALNTSEIPETSSLDNQLVDNLTRNCINGFIALICILDLFLIMAINLDSYVAVLFPLWHHCHHLPYLSTLVCGLIWILSFLPSAVHFILHQTRSSGRSPFLYQLIVNGLFCTPLMVLSTVTLWIHMSFPHPVLLIIGIGSATLKSSINPLLYFLVERKQRGKSQPRTSLKVALQRVFKNEQQGSLEEQQAAKEERSKEERGDPEDDTDNRGQMFWPGTAMPDWEEDSHTPVNADGRHKKVRIDVHHGGERGKDEAENPS</sequence>
<keyword evidence="2 9" id="KW-0812">Transmembrane</keyword>
<feature type="compositionally biased region" description="Basic and acidic residues" evidence="8">
    <location>
        <begin position="294"/>
        <end position="312"/>
    </location>
</feature>
<dbReference type="AlphaFoldDB" id="A0AAW1BME4"/>
<dbReference type="Gene3D" id="1.20.1070.10">
    <property type="entry name" value="Rhodopsin 7-helix transmembrane proteins"/>
    <property type="match status" value="1"/>
</dbReference>
<evidence type="ECO:0000256" key="9">
    <source>
        <dbReference type="SAM" id="Phobius"/>
    </source>
</evidence>
<dbReference type="InterPro" id="IPR017452">
    <property type="entry name" value="GPCR_Rhodpsn_7TM"/>
</dbReference>
<name>A0AAW1BME4_CROAD</name>
<dbReference type="Proteomes" id="UP001474421">
    <property type="component" value="Unassembled WGS sequence"/>
</dbReference>
<keyword evidence="7" id="KW-0807">Transducer</keyword>
<gene>
    <name evidence="11" type="ORF">NXF25_007757</name>
</gene>
<proteinExistence type="predicted"/>
<feature type="transmembrane region" description="Helical" evidence="9">
    <location>
        <begin position="79"/>
        <end position="99"/>
    </location>
</feature>
<feature type="domain" description="G-protein coupled receptors family 1 profile" evidence="10">
    <location>
        <begin position="92"/>
        <end position="189"/>
    </location>
</feature>
<reference evidence="11 12" key="1">
    <citation type="journal article" date="2024" name="Proc. Natl. Acad. Sci. U.S.A.">
        <title>The genetic regulatory architecture and epigenomic basis for age-related changes in rattlesnake venom.</title>
        <authorList>
            <person name="Hogan M.P."/>
            <person name="Holding M.L."/>
            <person name="Nystrom G.S."/>
            <person name="Colston T.J."/>
            <person name="Bartlett D.A."/>
            <person name="Mason A.J."/>
            <person name="Ellsworth S.A."/>
            <person name="Rautsaw R.M."/>
            <person name="Lawrence K.C."/>
            <person name="Strickland J.L."/>
            <person name="He B."/>
            <person name="Fraser P."/>
            <person name="Margres M.J."/>
            <person name="Gilbert D.M."/>
            <person name="Gibbs H.L."/>
            <person name="Parkinson C.L."/>
            <person name="Rokyta D.R."/>
        </authorList>
    </citation>
    <scope>NUCLEOTIDE SEQUENCE [LARGE SCALE GENOMIC DNA]</scope>
    <source>
        <strain evidence="11">DRR0105</strain>
    </source>
</reference>
<evidence type="ECO:0000313" key="11">
    <source>
        <dbReference type="EMBL" id="KAK9402930.1"/>
    </source>
</evidence>
<evidence type="ECO:0000256" key="8">
    <source>
        <dbReference type="SAM" id="MobiDB-lite"/>
    </source>
</evidence>
<dbReference type="PANTHER" id="PTHR11334:SF69">
    <property type="entry name" value="G-PROTEIN COUPLED RECEPTORS FAMILY 1 PROFILE DOMAIN-CONTAINING PROTEIN"/>
    <property type="match status" value="1"/>
</dbReference>
<keyword evidence="6" id="KW-0675">Receptor</keyword>
<evidence type="ECO:0000256" key="1">
    <source>
        <dbReference type="ARBA" id="ARBA00004141"/>
    </source>
</evidence>
<evidence type="ECO:0000256" key="4">
    <source>
        <dbReference type="ARBA" id="ARBA00023040"/>
    </source>
</evidence>
<keyword evidence="12" id="KW-1185">Reference proteome</keyword>
<dbReference type="PANTHER" id="PTHR11334">
    <property type="entry name" value="MAS-RELATED G-PROTEIN COUPLED RECEPTOR"/>
    <property type="match status" value="1"/>
</dbReference>
<evidence type="ECO:0000256" key="2">
    <source>
        <dbReference type="ARBA" id="ARBA00022692"/>
    </source>
</evidence>
<comment type="subcellular location">
    <subcellularLocation>
        <location evidence="1">Membrane</location>
        <topology evidence="1">Multi-pass membrane protein</topology>
    </subcellularLocation>
</comment>
<dbReference type="GO" id="GO:0005886">
    <property type="term" value="C:plasma membrane"/>
    <property type="evidence" value="ECO:0007669"/>
    <property type="project" value="TreeGrafter"/>
</dbReference>